<dbReference type="Proteomes" id="UP000494115">
    <property type="component" value="Unassembled WGS sequence"/>
</dbReference>
<gene>
    <name evidence="1" type="ORF">LMG28138_01686</name>
</gene>
<protein>
    <submittedName>
        <fullName evidence="1">Uncharacterized protein</fullName>
    </submittedName>
</protein>
<evidence type="ECO:0000313" key="1">
    <source>
        <dbReference type="EMBL" id="CAB3783666.1"/>
    </source>
</evidence>
<dbReference type="EMBL" id="CADIKM010000005">
    <property type="protein sequence ID" value="CAB3783666.1"/>
    <property type="molecule type" value="Genomic_DNA"/>
</dbReference>
<accession>A0A6S7BBT8</accession>
<name>A0A6S7BBT8_9BURK</name>
<evidence type="ECO:0000313" key="2">
    <source>
        <dbReference type="Proteomes" id="UP000494115"/>
    </source>
</evidence>
<dbReference type="AlphaFoldDB" id="A0A6S7BBT8"/>
<keyword evidence="2" id="KW-1185">Reference proteome</keyword>
<sequence>MRRPMRTELVSENGTKVVHLEIDTHRMQLGAEDLDVLIEQLGALRASMRPPVPSSVSRTHRYSVELDPSWYAEPHPGSDAVVLFLRNSGVGWAGFAIPRDKALRFCEDLAIHANAPARPLGLAS</sequence>
<proteinExistence type="predicted"/>
<reference evidence="1 2" key="1">
    <citation type="submission" date="2020-04" db="EMBL/GenBank/DDBJ databases">
        <authorList>
            <person name="De Canck E."/>
        </authorList>
    </citation>
    <scope>NUCLEOTIDE SEQUENCE [LARGE SCALE GENOMIC DNA]</scope>
    <source>
        <strain evidence="1 2">LMG 28138</strain>
    </source>
</reference>
<organism evidence="1 2">
    <name type="scientific">Pararobbsia alpina</name>
    <dbReference type="NCBI Taxonomy" id="621374"/>
    <lineage>
        <taxon>Bacteria</taxon>
        <taxon>Pseudomonadati</taxon>
        <taxon>Pseudomonadota</taxon>
        <taxon>Betaproteobacteria</taxon>
        <taxon>Burkholderiales</taxon>
        <taxon>Burkholderiaceae</taxon>
        <taxon>Pararobbsia</taxon>
    </lineage>
</organism>